<keyword evidence="4" id="KW-1185">Reference proteome</keyword>
<evidence type="ECO:0000259" key="2">
    <source>
        <dbReference type="PROSITE" id="PS50853"/>
    </source>
</evidence>
<dbReference type="InterPro" id="IPR036116">
    <property type="entry name" value="FN3_sf"/>
</dbReference>
<feature type="domain" description="Fibronectin type-III" evidence="2">
    <location>
        <begin position="1230"/>
        <end position="1333"/>
    </location>
</feature>
<feature type="domain" description="Fibronectin type-III" evidence="2">
    <location>
        <begin position="254"/>
        <end position="342"/>
    </location>
</feature>
<dbReference type="PANTHER" id="PTHR13817">
    <property type="entry name" value="TITIN"/>
    <property type="match status" value="1"/>
</dbReference>
<feature type="domain" description="Fibronectin type-III" evidence="2">
    <location>
        <begin position="1337"/>
        <end position="1431"/>
    </location>
</feature>
<dbReference type="Pfam" id="PF00041">
    <property type="entry name" value="fn3"/>
    <property type="match status" value="11"/>
</dbReference>
<comment type="caution">
    <text evidence="3">The sequence shown here is derived from an EMBL/GenBank/DDBJ whole genome shotgun (WGS) entry which is preliminary data.</text>
</comment>
<accession>A0AB34J559</accession>
<feature type="domain" description="Fibronectin type-III" evidence="2">
    <location>
        <begin position="741"/>
        <end position="834"/>
    </location>
</feature>
<evidence type="ECO:0000313" key="4">
    <source>
        <dbReference type="Proteomes" id="UP001515480"/>
    </source>
</evidence>
<dbReference type="Proteomes" id="UP001515480">
    <property type="component" value="Unassembled WGS sequence"/>
</dbReference>
<feature type="domain" description="Fibronectin type-III" evidence="2">
    <location>
        <begin position="1044"/>
        <end position="1132"/>
    </location>
</feature>
<protein>
    <recommendedName>
        <fullName evidence="2">Fibronectin type-III domain-containing protein</fullName>
    </recommendedName>
</protein>
<feature type="domain" description="Fibronectin type-III" evidence="2">
    <location>
        <begin position="547"/>
        <end position="641"/>
    </location>
</feature>
<dbReference type="PANTHER" id="PTHR13817:SF73">
    <property type="entry name" value="FIBRONECTIN TYPE-III DOMAIN-CONTAINING PROTEIN"/>
    <property type="match status" value="1"/>
</dbReference>
<feature type="domain" description="Fibronectin type-III" evidence="2">
    <location>
        <begin position="1"/>
        <end position="44"/>
    </location>
</feature>
<dbReference type="SMART" id="SM00060">
    <property type="entry name" value="FN3"/>
    <property type="match status" value="14"/>
</dbReference>
<dbReference type="PROSITE" id="PS50853">
    <property type="entry name" value="FN3"/>
    <property type="match status" value="15"/>
</dbReference>
<keyword evidence="1" id="KW-0677">Repeat</keyword>
<feature type="domain" description="Fibronectin type-III" evidence="2">
    <location>
        <begin position="344"/>
        <end position="439"/>
    </location>
</feature>
<gene>
    <name evidence="3" type="ORF">AB1Y20_005573</name>
</gene>
<dbReference type="EMBL" id="JBGBPQ010000013">
    <property type="protein sequence ID" value="KAL1512311.1"/>
    <property type="molecule type" value="Genomic_DNA"/>
</dbReference>
<proteinExistence type="predicted"/>
<dbReference type="InterPro" id="IPR050964">
    <property type="entry name" value="Striated_Muscle_Regulatory"/>
</dbReference>
<sequence>MRYTVNDRERGVTYSFKVRAVNALGRSEWSEELVVASVTSLYPGSPRDVTVTEEAARSFRLSWRMLNDPLSENILRYVLEVAEVGNNASNTFITLPFTSCISGCTTIIDQGTFPGLQTSTNYTVLLRALNIYGSSVASLPVTFQTLATVPELASPVLVSNITQTSLDVTWTAPLSNGPPITVYRVWTCDVDSRQCSLKELTGSPPATSVRVEPLPSGRNYTVAVEAINSLGSSGNSTASAVYTTFDVPLRVSGVFLAPRLSGVDNKTAIHVTWSAPFNNGAPITSYELDVDGGLVAISADVSLQYILDELDPGSSHVFSARAFNSYGAGPFSSPAIFTTEPDVPGLSPRPVALSVGTTTIRVQRGEAAYEGGFPILYYEIFNSYLGTAHIMALNETIYTVSDRERGVTYSFKVRAVNALGRSEWSEELVVASVTSLYPGSPRDVTVTEEAARSFRLSWRMLNDPLSENILRYVLEVAEVGNNASSTFITLPFTSCISGCTTIIDRTIFPGLQTSTNYTVLLRALNIYGSSVASLPVTFQTLATVPELASPVLVSNITQTSLDVNWTAPLSNGPPITVYRVWTCDVDSRQCSLKELTGSPPATSVRVEPLSSGRNYTVAVEAINSLGSSGNSTASAVYTTFDVPLRVSGVFLAPRLSGVDNKTAIHVTWSAPFDNGARITSYELNADGSSIVLSAEQSLQYILDGLIPGTEHHFFVRAVNSYGSGPPSTTARFRTAPDVPGQPLRPVALSVGTTTIRVQRLPPPYDGGFPIRYYEIIEWHYGIIQIMALNETIYTVSDRERGVTYSFRVRAVNALGPSRWSEELVVASVTSLYPGSPRDVTVTEEAARSFRLGWRMLNDPLSENILRYVLEVAEVGNNASNTFITLPFTSCISGCTTIIDQGTFPGLQTSTNYTVLLRALNIYGSSVASLPVTFQTLATVPELASPVLVSNITQTSLDVTWTAPLSNGPPITVYRVWTCDVDSGQCSLKELTGSPPATSVRVEPLSSGRNYTVAVEAINSLGSSGNSTASAVYTTFDVPLRVSGVFLAPRLSGVDNKTAIHVTWSAPFNNGAPITSYELDVDGGLVVISADVSLQYILDEVDPGSSHVFSARAFNSYGAGPFSSPAIFTTEPDVPGLSPRPVALSVETTTIRVQRGAAAYEGGFPILYYEIFDSHFGTVQIMALNETIYTVSDRERGVTYSFKVRAVNALGRSEWSEELVVASVAAQFPGSPRDVTVTEEAARSFRLSWRMLNDPLSESVVRYVLEVAEVGNNASSTFITLPFTSCISGCTTIIGRTIFPGMRSLTNYTVLLRALNIYGSSVASLPVSFQTLATVPELASPVLVSNITQTSLDVNWTAPLSNGRPITVYRVWTCDVDSGQCSLKELTGSPPATSVRVEPLPSGRNYTVAVEAINSLGSSGNSTASAVYTTFDVPLQCSPPVLAPPLPGLPSSTSLHVVWFAPFDNGDEITHYTLLMDNLPTRVEASLPTLQYSLEPGFGAAPLESLVKLKICQVHPAAWSS</sequence>
<feature type="domain" description="Fibronectin type-III" evidence="2">
    <location>
        <begin position="835"/>
        <end position="938"/>
    </location>
</feature>
<dbReference type="SUPFAM" id="SSF49265">
    <property type="entry name" value="Fibronectin type III"/>
    <property type="match status" value="8"/>
</dbReference>
<feature type="domain" description="Fibronectin type-III" evidence="2">
    <location>
        <begin position="440"/>
        <end position="543"/>
    </location>
</feature>
<name>A0AB34J559_PRYPA</name>
<feature type="domain" description="Fibronectin type-III" evidence="2">
    <location>
        <begin position="1134"/>
        <end position="1225"/>
    </location>
</feature>
<feature type="domain" description="Fibronectin type-III" evidence="2">
    <location>
        <begin position="152"/>
        <end position="246"/>
    </location>
</feature>
<dbReference type="InterPro" id="IPR003961">
    <property type="entry name" value="FN3_dom"/>
</dbReference>
<dbReference type="InterPro" id="IPR013783">
    <property type="entry name" value="Ig-like_fold"/>
</dbReference>
<reference evidence="3 4" key="1">
    <citation type="journal article" date="2024" name="Science">
        <title>Giant polyketide synthase enzymes in the biosynthesis of giant marine polyether toxins.</title>
        <authorList>
            <person name="Fallon T.R."/>
            <person name="Shende V.V."/>
            <person name="Wierzbicki I.H."/>
            <person name="Pendleton A.L."/>
            <person name="Watervoot N.F."/>
            <person name="Auber R.P."/>
            <person name="Gonzalez D.J."/>
            <person name="Wisecaver J.H."/>
            <person name="Moore B.S."/>
        </authorList>
    </citation>
    <scope>NUCLEOTIDE SEQUENCE [LARGE SCALE GENOMIC DNA]</scope>
    <source>
        <strain evidence="3 4">12B1</strain>
    </source>
</reference>
<dbReference type="CDD" id="cd00063">
    <property type="entry name" value="FN3"/>
    <property type="match status" value="14"/>
</dbReference>
<feature type="domain" description="Fibronectin type-III" evidence="2">
    <location>
        <begin position="942"/>
        <end position="1036"/>
    </location>
</feature>
<feature type="domain" description="Fibronectin type-III" evidence="2">
    <location>
        <begin position="649"/>
        <end position="737"/>
    </location>
</feature>
<evidence type="ECO:0000313" key="3">
    <source>
        <dbReference type="EMBL" id="KAL1512311.1"/>
    </source>
</evidence>
<organism evidence="3 4">
    <name type="scientific">Prymnesium parvum</name>
    <name type="common">Toxic golden alga</name>
    <dbReference type="NCBI Taxonomy" id="97485"/>
    <lineage>
        <taxon>Eukaryota</taxon>
        <taxon>Haptista</taxon>
        <taxon>Haptophyta</taxon>
        <taxon>Prymnesiophyceae</taxon>
        <taxon>Prymnesiales</taxon>
        <taxon>Prymnesiaceae</taxon>
        <taxon>Prymnesium</taxon>
    </lineage>
</organism>
<feature type="domain" description="Fibronectin type-III" evidence="2">
    <location>
        <begin position="45"/>
        <end position="148"/>
    </location>
</feature>
<evidence type="ECO:0000256" key="1">
    <source>
        <dbReference type="ARBA" id="ARBA00022737"/>
    </source>
</evidence>
<dbReference type="Gene3D" id="2.60.40.10">
    <property type="entry name" value="Immunoglobulins"/>
    <property type="match status" value="15"/>
</dbReference>